<evidence type="ECO:0008006" key="3">
    <source>
        <dbReference type="Google" id="ProtNLM"/>
    </source>
</evidence>
<proteinExistence type="predicted"/>
<name>A0A5N8V698_9ACTN</name>
<dbReference type="OrthoDB" id="4231541at2"/>
<comment type="caution">
    <text evidence="1">The sequence shown here is derived from an EMBL/GenBank/DDBJ whole genome shotgun (WGS) entry which is preliminary data.</text>
</comment>
<dbReference type="Proteomes" id="UP000325849">
    <property type="component" value="Unassembled WGS sequence"/>
</dbReference>
<gene>
    <name evidence="1" type="ORF">FNH09_02060</name>
</gene>
<evidence type="ECO:0000313" key="2">
    <source>
        <dbReference type="Proteomes" id="UP000325849"/>
    </source>
</evidence>
<accession>A0A5N8V698</accession>
<evidence type="ECO:0000313" key="1">
    <source>
        <dbReference type="EMBL" id="MPY30142.1"/>
    </source>
</evidence>
<dbReference type="EMBL" id="VJZD01000004">
    <property type="protein sequence ID" value="MPY30142.1"/>
    <property type="molecule type" value="Genomic_DNA"/>
</dbReference>
<reference evidence="1 2" key="1">
    <citation type="submission" date="2019-07" db="EMBL/GenBank/DDBJ databases">
        <title>New species of Amycolatopsis and Streptomyces.</title>
        <authorList>
            <person name="Duangmal K."/>
            <person name="Teo W.F.A."/>
            <person name="Lipun K."/>
        </authorList>
    </citation>
    <scope>NUCLEOTIDE SEQUENCE [LARGE SCALE GENOMIC DNA]</scope>
    <source>
        <strain evidence="1 2">NBRC 109810</strain>
    </source>
</reference>
<dbReference type="RefSeq" id="WP_152884438.1">
    <property type="nucleotide sequence ID" value="NZ_VJZD01000004.1"/>
</dbReference>
<sequence length="103" mass="11340">MSAEQQEIATFRAGPIWRDANVRTGPSLDSPVIELLLPDDGADYRAEVWTVGEEVVEGVIVSDIWLRLSAGGWCSAVNFDQETMARIPREAELPPGETGRVDR</sequence>
<organism evidence="1 2">
    <name type="scientific">Streptomyces adustus</name>
    <dbReference type="NCBI Taxonomy" id="1609272"/>
    <lineage>
        <taxon>Bacteria</taxon>
        <taxon>Bacillati</taxon>
        <taxon>Actinomycetota</taxon>
        <taxon>Actinomycetes</taxon>
        <taxon>Kitasatosporales</taxon>
        <taxon>Streptomycetaceae</taxon>
        <taxon>Streptomyces</taxon>
    </lineage>
</organism>
<keyword evidence="2" id="KW-1185">Reference proteome</keyword>
<protein>
    <recommendedName>
        <fullName evidence="3">SH3 domain-containing protein</fullName>
    </recommendedName>
</protein>
<dbReference type="AlphaFoldDB" id="A0A5N8V698"/>